<feature type="transmembrane region" description="Helical" evidence="1">
    <location>
        <begin position="86"/>
        <end position="106"/>
    </location>
</feature>
<keyword evidence="1" id="KW-0812">Transmembrane</keyword>
<dbReference type="EMBL" id="AYZM01000148">
    <property type="protein sequence ID" value="KRN18543.1"/>
    <property type="molecule type" value="Genomic_DNA"/>
</dbReference>
<dbReference type="OrthoDB" id="1698302at2"/>
<proteinExistence type="predicted"/>
<accession>A0A0R2EQH2</accession>
<feature type="transmembrane region" description="Helical" evidence="1">
    <location>
        <begin position="50"/>
        <end position="74"/>
    </location>
</feature>
<protein>
    <recommendedName>
        <fullName evidence="4">DUF3021 domain-containing protein</fullName>
    </recommendedName>
</protein>
<evidence type="ECO:0000313" key="2">
    <source>
        <dbReference type="EMBL" id="KRN18543.1"/>
    </source>
</evidence>
<evidence type="ECO:0008006" key="4">
    <source>
        <dbReference type="Google" id="ProtNLM"/>
    </source>
</evidence>
<evidence type="ECO:0000313" key="3">
    <source>
        <dbReference type="Proteomes" id="UP000051442"/>
    </source>
</evidence>
<keyword evidence="3" id="KW-1185">Reference proteome</keyword>
<reference evidence="2 3" key="1">
    <citation type="journal article" date="2015" name="Genome Announc.">
        <title>Expanding the biotechnology potential of lactobacilli through comparative genomics of 213 strains and associated genera.</title>
        <authorList>
            <person name="Sun Z."/>
            <person name="Harris H.M."/>
            <person name="McCann A."/>
            <person name="Guo C."/>
            <person name="Argimon S."/>
            <person name="Zhang W."/>
            <person name="Yang X."/>
            <person name="Jeffery I.B."/>
            <person name="Cooney J.C."/>
            <person name="Kagawa T.F."/>
            <person name="Liu W."/>
            <person name="Song Y."/>
            <person name="Salvetti E."/>
            <person name="Wrobel A."/>
            <person name="Rasinkangas P."/>
            <person name="Parkhill J."/>
            <person name="Rea M.C."/>
            <person name="O'Sullivan O."/>
            <person name="Ritari J."/>
            <person name="Douillard F.P."/>
            <person name="Paul Ross R."/>
            <person name="Yang R."/>
            <person name="Briner A.E."/>
            <person name="Felis G.E."/>
            <person name="de Vos W.M."/>
            <person name="Barrangou R."/>
            <person name="Klaenhammer T.R."/>
            <person name="Caufield P.W."/>
            <person name="Cui Y."/>
            <person name="Zhang H."/>
            <person name="O'Toole P.W."/>
        </authorList>
    </citation>
    <scope>NUCLEOTIDE SEQUENCE [LARGE SCALE GENOMIC DNA]</scope>
    <source>
        <strain evidence="2 3">DSM 23365</strain>
    </source>
</reference>
<feature type="transmembrane region" description="Helical" evidence="1">
    <location>
        <begin position="112"/>
        <end position="133"/>
    </location>
</feature>
<dbReference type="PATRIC" id="fig|1423804.4.peg.2023"/>
<dbReference type="Proteomes" id="UP000051442">
    <property type="component" value="Unassembled WGS sequence"/>
</dbReference>
<name>A0A0R2EQH2_9LACO</name>
<gene>
    <name evidence="2" type="ORF">FD14_GL001866</name>
</gene>
<dbReference type="AlphaFoldDB" id="A0A0R2EQH2"/>
<dbReference type="InterPro" id="IPR021560">
    <property type="entry name" value="DUF3021"/>
</dbReference>
<comment type="caution">
    <text evidence="2">The sequence shown here is derived from an EMBL/GenBank/DDBJ whole genome shotgun (WGS) entry which is preliminary data.</text>
</comment>
<feature type="transmembrane region" description="Helical" evidence="1">
    <location>
        <begin position="12"/>
        <end position="30"/>
    </location>
</feature>
<sequence>MMKWLTRLVSGGIIGIAIGFMMALAFSVGYGADVFMPSSPSFVSEFSTNLWATVSSAGLWFLMGVVFSGSAVVFEAERLSIVQQTSIHAGLTFLLFTPLAILAGWFPLKLMWLLSYTVELAVIYVALWCLFMWQAKRRVRQLNRLIAEKRE</sequence>
<dbReference type="STRING" id="1423804.FD14_GL001866"/>
<evidence type="ECO:0000256" key="1">
    <source>
        <dbReference type="SAM" id="Phobius"/>
    </source>
</evidence>
<dbReference type="RefSeq" id="WP_057152212.1">
    <property type="nucleotide sequence ID" value="NZ_AYZM01000148.1"/>
</dbReference>
<dbReference type="Pfam" id="PF11457">
    <property type="entry name" value="DUF3021"/>
    <property type="match status" value="1"/>
</dbReference>
<keyword evidence="1" id="KW-1133">Transmembrane helix</keyword>
<organism evidence="2 3">
    <name type="scientific">Secundilactobacillus similis DSM 23365 = JCM 2765</name>
    <dbReference type="NCBI Taxonomy" id="1423804"/>
    <lineage>
        <taxon>Bacteria</taxon>
        <taxon>Bacillati</taxon>
        <taxon>Bacillota</taxon>
        <taxon>Bacilli</taxon>
        <taxon>Lactobacillales</taxon>
        <taxon>Lactobacillaceae</taxon>
        <taxon>Secundilactobacillus</taxon>
    </lineage>
</organism>
<keyword evidence="1" id="KW-0472">Membrane</keyword>